<proteinExistence type="predicted"/>
<feature type="compositionally biased region" description="Polar residues" evidence="1">
    <location>
        <begin position="723"/>
        <end position="733"/>
    </location>
</feature>
<feature type="compositionally biased region" description="Pro residues" evidence="1">
    <location>
        <begin position="864"/>
        <end position="873"/>
    </location>
</feature>
<reference evidence="3" key="1">
    <citation type="submission" date="2024-04" db="EMBL/GenBank/DDBJ databases">
        <authorList>
            <person name="Shaw F."/>
            <person name="Minotto A."/>
        </authorList>
    </citation>
    <scope>NUCLEOTIDE SEQUENCE [LARGE SCALE GENOMIC DNA]</scope>
</reference>
<evidence type="ECO:0000313" key="2">
    <source>
        <dbReference type="EMBL" id="CAL1696790.1"/>
    </source>
</evidence>
<evidence type="ECO:0000256" key="1">
    <source>
        <dbReference type="SAM" id="MobiDB-lite"/>
    </source>
</evidence>
<protein>
    <recommendedName>
        <fullName evidence="4">Xylosidase/arabinosidase</fullName>
    </recommendedName>
</protein>
<dbReference type="Gene3D" id="3.20.20.80">
    <property type="entry name" value="Glycosidases"/>
    <property type="match status" value="1"/>
</dbReference>
<feature type="region of interest" description="Disordered" evidence="1">
    <location>
        <begin position="442"/>
        <end position="923"/>
    </location>
</feature>
<dbReference type="Proteomes" id="UP001497453">
    <property type="component" value="Chromosome 1"/>
</dbReference>
<feature type="compositionally biased region" description="Low complexity" evidence="1">
    <location>
        <begin position="644"/>
        <end position="657"/>
    </location>
</feature>
<feature type="compositionally biased region" description="Low complexity" evidence="1">
    <location>
        <begin position="756"/>
        <end position="767"/>
    </location>
</feature>
<feature type="compositionally biased region" description="Polar residues" evidence="1">
    <location>
        <begin position="875"/>
        <end position="912"/>
    </location>
</feature>
<keyword evidence="3" id="KW-1185">Reference proteome</keyword>
<feature type="compositionally biased region" description="Low complexity" evidence="1">
    <location>
        <begin position="503"/>
        <end position="520"/>
    </location>
</feature>
<feature type="compositionally biased region" description="Pro residues" evidence="1">
    <location>
        <begin position="836"/>
        <end position="852"/>
    </location>
</feature>
<evidence type="ECO:0008006" key="4">
    <source>
        <dbReference type="Google" id="ProtNLM"/>
    </source>
</evidence>
<feature type="compositionally biased region" description="Low complexity" evidence="1">
    <location>
        <begin position="701"/>
        <end position="710"/>
    </location>
</feature>
<dbReference type="CDD" id="cd11576">
    <property type="entry name" value="GH99_GH71_like_2"/>
    <property type="match status" value="1"/>
</dbReference>
<evidence type="ECO:0000313" key="3">
    <source>
        <dbReference type="Proteomes" id="UP001497453"/>
    </source>
</evidence>
<feature type="compositionally biased region" description="Low complexity" evidence="1">
    <location>
        <begin position="853"/>
        <end position="863"/>
    </location>
</feature>
<accession>A0ABP1CM86</accession>
<sequence>MAAVPHGKILKRADPSTIQDKFLVGYQGWFTCAGDGKPIGPGHHGWLHWFTYPIPDGGRPNTDLWPDTSEYSPSELYPAPGLKYASGDQAFLFSSRHRKTVNRHFHWMALHGVDGAFLQRFVGQCDIENGNQGIRDLRDEVGDRVREAAEQEGRVFAIMYDVAGVDPNRVADIIQQDWLHLIHEKGILDSPNYLREKGKAVVTIWGFGFADTHHDPASVRAVTSFIRDNTPGGAYIMAGTPAHWRSSYHDADPNPEFVKVWLEEFDAISPWTVGRYTTLEDVDSFAENNIKGDVELIRKRNEDFENGMGGKRKVDYIPVILPGGSGFNLSEGNWSWNGIPRRGGNFLWRQLFNVRRQNVRTIYGAMWDEYDEGTAFMPVVSKKRELPVHEKYNFMALDEDGFDLPPDWYMRICGFAVESLHGERLIHETFPSKELQDYWSSRPKYEDKTDEPGCSSGSGSNKEKGESWEEWEKIEKLKEVSDEPPPPPYTLEADETRAPTPGPSTRPTTGPADPTADAPPVTAPRPPLAPTDTRPTLPPSTSKPTLPVSSKPSSQYSYAAPPPIVVSSRPTHPPSHPSSAHSQHGFDHSVSVLTDGFGRQSLTSSPSPRLEPPPLHPAHPEAKKRPISPQPNSYMGPPEPHSPSFPSSSYQAPQAPFDAGPTSFPIPGGFASQYNGQSTGSGSGSGSWSQPSWPPAEWGVSSHSHPQSQSPSPPLHSRPSFSGQHTSDSQSNAGYRPGYVPAYQSPGPAPAPPLSSYPSHMSSFSSPYGGPVHTPSPPIPSSSPYGHGAEGAGGFQFPQGPAQHASYGGPQPNVPYAPYGPNAPPPSGYPGSGSSPYPPYGSGPPPPGPGPYGSPAYPGSSPYPNGPPPPRPPQAHQSGYPSKPQGSNYLNSALNAIGSATGQSGKLQSLAQSGGKVWDKLRK</sequence>
<gene>
    <name evidence="2" type="ORF">GFSPODELE1_LOCUS1337</name>
</gene>
<feature type="compositionally biased region" description="Low complexity" evidence="1">
    <location>
        <begin position="539"/>
        <end position="559"/>
    </location>
</feature>
<dbReference type="EMBL" id="OZ037944">
    <property type="protein sequence ID" value="CAL1696790.1"/>
    <property type="molecule type" value="Genomic_DNA"/>
</dbReference>
<organism evidence="2 3">
    <name type="scientific">Somion occarium</name>
    <dbReference type="NCBI Taxonomy" id="3059160"/>
    <lineage>
        <taxon>Eukaryota</taxon>
        <taxon>Fungi</taxon>
        <taxon>Dikarya</taxon>
        <taxon>Basidiomycota</taxon>
        <taxon>Agaricomycotina</taxon>
        <taxon>Agaricomycetes</taxon>
        <taxon>Polyporales</taxon>
        <taxon>Cerrenaceae</taxon>
        <taxon>Somion</taxon>
    </lineage>
</organism>
<feature type="compositionally biased region" description="Basic and acidic residues" evidence="1">
    <location>
        <begin position="461"/>
        <end position="481"/>
    </location>
</feature>
<name>A0ABP1CM86_9APHY</name>